<dbReference type="InterPro" id="IPR016187">
    <property type="entry name" value="CTDL_fold"/>
</dbReference>
<feature type="signal peptide" evidence="2">
    <location>
        <begin position="1"/>
        <end position="22"/>
    </location>
</feature>
<feature type="domain" description="C-type lectin" evidence="3">
    <location>
        <begin position="43"/>
        <end position="104"/>
    </location>
</feature>
<evidence type="ECO:0000259" key="3">
    <source>
        <dbReference type="PROSITE" id="PS50041"/>
    </source>
</evidence>
<dbReference type="InterPro" id="IPR016186">
    <property type="entry name" value="C-type_lectin-like/link_sf"/>
</dbReference>
<accession>A0A7N9DAV8</accession>
<evidence type="ECO:0000313" key="4">
    <source>
        <dbReference type="Ensembl" id="ENSMFAP00000062975.1"/>
    </source>
</evidence>
<dbReference type="SMART" id="SM00034">
    <property type="entry name" value="CLECT"/>
    <property type="match status" value="1"/>
</dbReference>
<evidence type="ECO:0000256" key="2">
    <source>
        <dbReference type="SAM" id="SignalP"/>
    </source>
</evidence>
<keyword evidence="2" id="KW-0732">Signal</keyword>
<proteinExistence type="predicted"/>
<dbReference type="AlphaFoldDB" id="A0A7N9DAV8"/>
<dbReference type="Gene3D" id="3.10.100.10">
    <property type="entry name" value="Mannose-Binding Protein A, subunit A"/>
    <property type="match status" value="1"/>
</dbReference>
<feature type="chain" id="PRO_5031303607" description="C-type lectin domain-containing protein" evidence="2">
    <location>
        <begin position="23"/>
        <end position="151"/>
    </location>
</feature>
<dbReference type="GeneTree" id="ENSGT00940000163728"/>
<dbReference type="InterPro" id="IPR001304">
    <property type="entry name" value="C-type_lectin-like"/>
</dbReference>
<keyword evidence="1" id="KW-0430">Lectin</keyword>
<protein>
    <recommendedName>
        <fullName evidence="3">C-type lectin domain-containing protein</fullName>
    </recommendedName>
</protein>
<dbReference type="PROSITE" id="PS50041">
    <property type="entry name" value="C_TYPE_LECTIN_2"/>
    <property type="match status" value="1"/>
</dbReference>
<organism evidence="4 5">
    <name type="scientific">Macaca fascicularis</name>
    <name type="common">Crab-eating macaque</name>
    <name type="synonym">Cynomolgus monkey</name>
    <dbReference type="NCBI Taxonomy" id="9541"/>
    <lineage>
        <taxon>Eukaryota</taxon>
        <taxon>Metazoa</taxon>
        <taxon>Chordata</taxon>
        <taxon>Craniata</taxon>
        <taxon>Vertebrata</taxon>
        <taxon>Euteleostomi</taxon>
        <taxon>Mammalia</taxon>
        <taxon>Eutheria</taxon>
        <taxon>Euarchontoglires</taxon>
        <taxon>Primates</taxon>
        <taxon>Haplorrhini</taxon>
        <taxon>Catarrhini</taxon>
        <taxon>Cercopithecidae</taxon>
        <taxon>Cercopithecinae</taxon>
        <taxon>Macaca</taxon>
    </lineage>
</organism>
<evidence type="ECO:0000256" key="1">
    <source>
        <dbReference type="ARBA" id="ARBA00022734"/>
    </source>
</evidence>
<dbReference type="SUPFAM" id="SSF56436">
    <property type="entry name" value="C-type lectin-like"/>
    <property type="match status" value="1"/>
</dbReference>
<reference evidence="4" key="3">
    <citation type="submission" date="2025-09" db="UniProtKB">
        <authorList>
            <consortium name="Ensembl"/>
        </authorList>
    </citation>
    <scope>IDENTIFICATION</scope>
</reference>
<dbReference type="PRINTS" id="PR01504">
    <property type="entry name" value="PNCREATITSAP"/>
</dbReference>
<dbReference type="Ensembl" id="ENSMFAT00000075472.1">
    <property type="protein sequence ID" value="ENSMFAP00000062975.1"/>
    <property type="gene ID" value="ENSMFAG00000059065.1"/>
</dbReference>
<name>A0A7N9DAV8_MACFA</name>
<reference evidence="4 5" key="1">
    <citation type="submission" date="2013-03" db="EMBL/GenBank/DDBJ databases">
        <authorList>
            <person name="Warren W."/>
            <person name="Wilson R.K."/>
        </authorList>
    </citation>
    <scope>NUCLEOTIDE SEQUENCE</scope>
</reference>
<evidence type="ECO:0000313" key="5">
    <source>
        <dbReference type="Proteomes" id="UP000233100"/>
    </source>
</evidence>
<dbReference type="Proteomes" id="UP000233100">
    <property type="component" value="Chromosome 13"/>
</dbReference>
<reference evidence="4" key="2">
    <citation type="submission" date="2025-08" db="UniProtKB">
        <authorList>
            <consortium name="Ensembl"/>
        </authorList>
    </citation>
    <scope>IDENTIFICATION</scope>
</reference>
<dbReference type="GO" id="GO:0030246">
    <property type="term" value="F:carbohydrate binding"/>
    <property type="evidence" value="ECO:0007669"/>
    <property type="project" value="UniProtKB-KW"/>
</dbReference>
<sequence length="151" mass="16908">MTQTNSCFMLISCLMFLSLNQGQEGQAELPKARISCPEGTNACGSYCYYFNEDLEIWVDADLYCQNMNSGNLVSVLTQAEVAFVASLIEESGTKDGNVGIGLYDPHRVSLLHLLPSDYQVPEGRWRSNVWLLKHQFLPYYGKSNLSINPIT</sequence>
<dbReference type="InterPro" id="IPR050111">
    <property type="entry name" value="C-type_lectin/snaclec_domain"/>
</dbReference>
<keyword evidence="5" id="KW-1185">Reference proteome</keyword>
<dbReference type="PANTHER" id="PTHR22803">
    <property type="entry name" value="MANNOSE, PHOSPHOLIPASE, LECTIN RECEPTOR RELATED"/>
    <property type="match status" value="1"/>
</dbReference>